<dbReference type="Pfam" id="PF01464">
    <property type="entry name" value="SLT"/>
    <property type="match status" value="1"/>
</dbReference>
<dbReference type="SUPFAM" id="SSF53955">
    <property type="entry name" value="Lysozyme-like"/>
    <property type="match status" value="1"/>
</dbReference>
<sequence>MKALKNIFKIIGIIILAFVMVVIISFSIVAYQTSRQKIAYQEEIEKYSQKYNVDPLLIASIIKVESDFDTEAHSSQNAMGLMQLLDSSAKHSAEIIGEEYYPDKLKEVDYNLNLGVGYFKYLNEYYNNVDLALAAYNGGIGNIDKLIADKKIDKHDPDPTKIPTKETRQYVIKINSNYDLMKVFYDDGLPSKEELKDRKSLSIKNYKKFVKKILFDVL</sequence>
<name>A0A6N2TN70_9FIRM</name>
<accession>A0A6N2TN70</accession>
<dbReference type="EMBL" id="CACRSW010000027">
    <property type="protein sequence ID" value="VYT06103.1"/>
    <property type="molecule type" value="Genomic_DNA"/>
</dbReference>
<reference evidence="1" key="1">
    <citation type="submission" date="2019-11" db="EMBL/GenBank/DDBJ databases">
        <authorList>
            <person name="Feng L."/>
        </authorList>
    </citation>
    <scope>NUCLEOTIDE SEQUENCE</scope>
    <source>
        <strain evidence="1">AvaginalisLFYP127</strain>
    </source>
</reference>
<dbReference type="PANTHER" id="PTHR37423:SF2">
    <property type="entry name" value="MEMBRANE-BOUND LYTIC MUREIN TRANSGLYCOSYLASE C"/>
    <property type="match status" value="1"/>
</dbReference>
<dbReference type="PANTHER" id="PTHR37423">
    <property type="entry name" value="SOLUBLE LYTIC MUREIN TRANSGLYCOSYLASE-RELATED"/>
    <property type="match status" value="1"/>
</dbReference>
<dbReference type="CDD" id="cd16896">
    <property type="entry name" value="LT_Slt70-like"/>
    <property type="match status" value="1"/>
</dbReference>
<dbReference type="InterPro" id="IPR008258">
    <property type="entry name" value="Transglycosylase_SLT_dom_1"/>
</dbReference>
<proteinExistence type="predicted"/>
<dbReference type="InterPro" id="IPR023346">
    <property type="entry name" value="Lysozyme-like_dom_sf"/>
</dbReference>
<evidence type="ECO:0000313" key="1">
    <source>
        <dbReference type="EMBL" id="VYT06103.1"/>
    </source>
</evidence>
<gene>
    <name evidence="1" type="primary">mltC</name>
    <name evidence="1" type="ORF">AVLFYP127_00685</name>
</gene>
<protein>
    <submittedName>
        <fullName evidence="1">Membrane-bound lytic murein transglycosylase C</fullName>
        <ecNumber evidence="1">4.2.2.-</ecNumber>
    </submittedName>
</protein>
<dbReference type="EC" id="4.2.2.-" evidence="1"/>
<organism evidence="1">
    <name type="scientific">Anaerococcus vaginalis</name>
    <dbReference type="NCBI Taxonomy" id="33037"/>
    <lineage>
        <taxon>Bacteria</taxon>
        <taxon>Bacillati</taxon>
        <taxon>Bacillota</taxon>
        <taxon>Tissierellia</taxon>
        <taxon>Tissierellales</taxon>
        <taxon>Peptoniphilaceae</taxon>
        <taxon>Anaerococcus</taxon>
    </lineage>
</organism>
<dbReference type="GO" id="GO:0016829">
    <property type="term" value="F:lyase activity"/>
    <property type="evidence" value="ECO:0007669"/>
    <property type="project" value="UniProtKB-KW"/>
</dbReference>
<dbReference type="RefSeq" id="WP_019118000.1">
    <property type="nucleotide sequence ID" value="NZ_CACRSW010000027.1"/>
</dbReference>
<dbReference type="Gene3D" id="1.10.530.10">
    <property type="match status" value="1"/>
</dbReference>
<dbReference type="AlphaFoldDB" id="A0A6N2TN70"/>
<keyword evidence="1" id="KW-0456">Lyase</keyword>